<keyword evidence="2" id="KW-0012">Acyltransferase</keyword>
<evidence type="ECO:0000259" key="3">
    <source>
        <dbReference type="Pfam" id="PF07167"/>
    </source>
</evidence>
<accession>A0ABT0PYN7</accession>
<dbReference type="SUPFAM" id="SSF53474">
    <property type="entry name" value="alpha/beta-Hydrolases"/>
    <property type="match status" value="1"/>
</dbReference>
<name>A0ABT0PYN7_9RHOB</name>
<keyword evidence="4" id="KW-0378">Hydrolase</keyword>
<protein>
    <submittedName>
        <fullName evidence="4">Alpha/beta fold hydrolase</fullName>
    </submittedName>
</protein>
<dbReference type="InterPro" id="IPR051321">
    <property type="entry name" value="PHA/PHB_synthase"/>
</dbReference>
<sequence>MPKKTMETSSDLFKALGEFYKASLARPDQLIETYFGMMQETFASVTGSAEIAPERGDKRFLDPIWSSNPVYKAMMQSYLTWSRGLTEWVDDLEMEERNKLRAKLLISMVTDSLAPTNALLGNPTAMKTTLEKGGKNLVDGAKHLIDDMVNNNGLPSMVDTSKFEVGGNLGISEGQVIYREEHMELIQYTPKTEKVFKRPVFIIPPQINKFYVWDLAPGRSVIEYLLEKGHTIFIVSWRNPSVEHSEWGMDTYVEALDRASEVACTISKSKDLNFIGACSGGITASLLMSYWASKGIKRANSFTLLVAVLHSEGAANTTMGLFANFETLEIARMFSRSQGVLSGKDLQKAFAWLRPNDLIWAYWVNNYLLGNEPPVFDVLYWNNDTTNLPGKLHGDLLEMMAKGGAVQGADVEVLGTKVDLSKVTCDKFVVGGTTDHITPWEGCYTSMQSFGGDNEFLLSQSGHIQAIVNPPGNKRSKFFTNKGKHTTPEEYQAGAEPHEGTWWDYWAVWMAERSGTKVAAPKALGSDAYPPLAAAPGTYVHESV</sequence>
<reference evidence="4" key="1">
    <citation type="submission" date="2022-05" db="EMBL/GenBank/DDBJ databases">
        <authorList>
            <person name="Park J.-S."/>
        </authorList>
    </citation>
    <scope>NUCLEOTIDE SEQUENCE</scope>
    <source>
        <strain evidence="4">2012CJ41-6</strain>
    </source>
</reference>
<evidence type="ECO:0000256" key="1">
    <source>
        <dbReference type="ARBA" id="ARBA00022679"/>
    </source>
</evidence>
<dbReference type="GO" id="GO:0016787">
    <property type="term" value="F:hydrolase activity"/>
    <property type="evidence" value="ECO:0007669"/>
    <property type="project" value="UniProtKB-KW"/>
</dbReference>
<evidence type="ECO:0000256" key="2">
    <source>
        <dbReference type="ARBA" id="ARBA00023315"/>
    </source>
</evidence>
<proteinExistence type="predicted"/>
<dbReference type="Proteomes" id="UP001203880">
    <property type="component" value="Unassembled WGS sequence"/>
</dbReference>
<keyword evidence="1" id="KW-0808">Transferase</keyword>
<dbReference type="EMBL" id="JAMFMB010000002">
    <property type="protein sequence ID" value="MCL6282462.1"/>
    <property type="molecule type" value="Genomic_DNA"/>
</dbReference>
<dbReference type="InterPro" id="IPR010941">
    <property type="entry name" value="PhaC_N"/>
</dbReference>
<dbReference type="InterPro" id="IPR029058">
    <property type="entry name" value="AB_hydrolase_fold"/>
</dbReference>
<evidence type="ECO:0000313" key="4">
    <source>
        <dbReference type="EMBL" id="MCL6282462.1"/>
    </source>
</evidence>
<keyword evidence="5" id="KW-1185">Reference proteome</keyword>
<dbReference type="Gene3D" id="3.40.50.1820">
    <property type="entry name" value="alpha/beta hydrolase"/>
    <property type="match status" value="1"/>
</dbReference>
<feature type="domain" description="Poly-beta-hydroxybutyrate polymerase N-terminal" evidence="3">
    <location>
        <begin position="57"/>
        <end position="225"/>
    </location>
</feature>
<dbReference type="PANTHER" id="PTHR36837:SF5">
    <property type="entry name" value="POLY-3-HYDROXYBUTYRATE SYNTHASE"/>
    <property type="match status" value="1"/>
</dbReference>
<gene>
    <name evidence="4" type="ORF">M3P21_02875</name>
</gene>
<comment type="caution">
    <text evidence="4">The sequence shown here is derived from an EMBL/GenBank/DDBJ whole genome shotgun (WGS) entry which is preliminary data.</text>
</comment>
<dbReference type="RefSeq" id="WP_249706636.1">
    <property type="nucleotide sequence ID" value="NZ_JAMFMB010000002.1"/>
</dbReference>
<dbReference type="PANTHER" id="PTHR36837">
    <property type="entry name" value="POLY(3-HYDROXYALKANOATE) POLYMERASE SUBUNIT PHAC"/>
    <property type="match status" value="1"/>
</dbReference>
<organism evidence="4 5">
    <name type="scientific">Ruegeria spongiae</name>
    <dbReference type="NCBI Taxonomy" id="2942209"/>
    <lineage>
        <taxon>Bacteria</taxon>
        <taxon>Pseudomonadati</taxon>
        <taxon>Pseudomonadota</taxon>
        <taxon>Alphaproteobacteria</taxon>
        <taxon>Rhodobacterales</taxon>
        <taxon>Roseobacteraceae</taxon>
        <taxon>Ruegeria</taxon>
    </lineage>
</organism>
<evidence type="ECO:0000313" key="5">
    <source>
        <dbReference type="Proteomes" id="UP001203880"/>
    </source>
</evidence>
<dbReference type="Pfam" id="PF07167">
    <property type="entry name" value="PhaC_N"/>
    <property type="match status" value="1"/>
</dbReference>